<dbReference type="AlphaFoldDB" id="A0A6N9NG07"/>
<organism evidence="1 2">
    <name type="scientific">Acidiluteibacter ferrifornacis</name>
    <dbReference type="NCBI Taxonomy" id="2692424"/>
    <lineage>
        <taxon>Bacteria</taxon>
        <taxon>Pseudomonadati</taxon>
        <taxon>Bacteroidota</taxon>
        <taxon>Flavobacteriia</taxon>
        <taxon>Flavobacteriales</taxon>
        <taxon>Cryomorphaceae</taxon>
        <taxon>Acidiluteibacter</taxon>
    </lineage>
</organism>
<gene>
    <name evidence="1" type="ORF">GQN54_01430</name>
</gene>
<comment type="caution">
    <text evidence="1">The sequence shown here is derived from an EMBL/GenBank/DDBJ whole genome shotgun (WGS) entry which is preliminary data.</text>
</comment>
<proteinExistence type="predicted"/>
<keyword evidence="2" id="KW-1185">Reference proteome</keyword>
<dbReference type="RefSeq" id="WP_160631225.1">
    <property type="nucleotide sequence ID" value="NZ_WWNE01000003.1"/>
</dbReference>
<protein>
    <submittedName>
        <fullName evidence="1">Uncharacterized protein</fullName>
    </submittedName>
</protein>
<evidence type="ECO:0000313" key="1">
    <source>
        <dbReference type="EMBL" id="NBG64759.1"/>
    </source>
</evidence>
<evidence type="ECO:0000313" key="2">
    <source>
        <dbReference type="Proteomes" id="UP000470771"/>
    </source>
</evidence>
<sequence length="176" mass="20515">MLSNFTYKQKNSALLAFFIFFLIVCYQLSISETVEARANYIEKAIQLEEVNNSPELLQQLENQVAQLDQLIGNSENVENFQHTLLAKISSYIEDKNIKLTSFPEPFNTTQKGYELETFVFKFESNYSDALELIYYLEEKERLGKMVSADFSVKVNFRNKQRDLETTVYIQSLKSVK</sequence>
<name>A0A6N9NG07_9FLAO</name>
<reference evidence="1 2" key="1">
    <citation type="submission" date="2019-12" db="EMBL/GenBank/DDBJ databases">
        <authorList>
            <person name="Zhao J."/>
        </authorList>
    </citation>
    <scope>NUCLEOTIDE SEQUENCE [LARGE SCALE GENOMIC DNA]</scope>
    <source>
        <strain evidence="1 2">S-15</strain>
    </source>
</reference>
<accession>A0A6N9NG07</accession>
<dbReference type="EMBL" id="WWNE01000003">
    <property type="protein sequence ID" value="NBG64759.1"/>
    <property type="molecule type" value="Genomic_DNA"/>
</dbReference>
<dbReference type="Proteomes" id="UP000470771">
    <property type="component" value="Unassembled WGS sequence"/>
</dbReference>